<dbReference type="Proteomes" id="UP000324159">
    <property type="component" value="Unassembled WGS sequence"/>
</dbReference>
<keyword evidence="2" id="KW-0328">Glycosyltransferase</keyword>
<dbReference type="InterPro" id="IPR001173">
    <property type="entry name" value="Glyco_trans_2-like"/>
</dbReference>
<evidence type="ECO:0000256" key="3">
    <source>
        <dbReference type="ARBA" id="ARBA00022679"/>
    </source>
</evidence>
<dbReference type="Gene3D" id="3.90.550.10">
    <property type="entry name" value="Spore Coat Polysaccharide Biosynthesis Protein SpsA, Chain A"/>
    <property type="match status" value="1"/>
</dbReference>
<dbReference type="OrthoDB" id="5291101at2"/>
<dbReference type="GO" id="GO:0016757">
    <property type="term" value="F:glycosyltransferase activity"/>
    <property type="evidence" value="ECO:0007669"/>
    <property type="project" value="UniProtKB-KW"/>
</dbReference>
<comment type="similarity">
    <text evidence="1">Belongs to the glycosyltransferase 2 family.</text>
</comment>
<dbReference type="Pfam" id="PF00535">
    <property type="entry name" value="Glycos_transf_2"/>
    <property type="match status" value="1"/>
</dbReference>
<protein>
    <submittedName>
        <fullName evidence="5">Glycosyl transferase family 2</fullName>
    </submittedName>
</protein>
<dbReference type="EMBL" id="VNIB01000002">
    <property type="protein sequence ID" value="TYO99484.1"/>
    <property type="molecule type" value="Genomic_DNA"/>
</dbReference>
<name>A0A5D3WKE9_9BACT</name>
<dbReference type="InterPro" id="IPR029044">
    <property type="entry name" value="Nucleotide-diphossugar_trans"/>
</dbReference>
<evidence type="ECO:0000256" key="2">
    <source>
        <dbReference type="ARBA" id="ARBA00022676"/>
    </source>
</evidence>
<reference evidence="5 6" key="1">
    <citation type="submission" date="2019-07" db="EMBL/GenBank/DDBJ databases">
        <title>Genomic Encyclopedia of Type Strains, Phase IV (KMG-IV): sequencing the most valuable type-strain genomes for metagenomic binning, comparative biology and taxonomic classification.</title>
        <authorList>
            <person name="Goeker M."/>
        </authorList>
    </citation>
    <scope>NUCLEOTIDE SEQUENCE [LARGE SCALE GENOMIC DNA]</scope>
    <source>
        <strain evidence="5 6">SS015</strain>
    </source>
</reference>
<dbReference type="RefSeq" id="WP_148894635.1">
    <property type="nucleotide sequence ID" value="NZ_VNIB01000002.1"/>
</dbReference>
<dbReference type="InterPro" id="IPR036291">
    <property type="entry name" value="NAD(P)-bd_dom_sf"/>
</dbReference>
<dbReference type="InterPro" id="IPR050834">
    <property type="entry name" value="Glycosyltransf_2"/>
</dbReference>
<evidence type="ECO:0000313" key="5">
    <source>
        <dbReference type="EMBL" id="TYO99484.1"/>
    </source>
</evidence>
<accession>A0A5D3WKE9</accession>
<keyword evidence="6" id="KW-1185">Reference proteome</keyword>
<proteinExistence type="inferred from homology"/>
<comment type="caution">
    <text evidence="5">The sequence shown here is derived from an EMBL/GenBank/DDBJ whole genome shotgun (WGS) entry which is preliminary data.</text>
</comment>
<dbReference type="SUPFAM" id="SSF53448">
    <property type="entry name" value="Nucleotide-diphospho-sugar transferases"/>
    <property type="match status" value="1"/>
</dbReference>
<evidence type="ECO:0000259" key="4">
    <source>
        <dbReference type="Pfam" id="PF00535"/>
    </source>
</evidence>
<dbReference type="SUPFAM" id="SSF51735">
    <property type="entry name" value="NAD(P)-binding Rossmann-fold domains"/>
    <property type="match status" value="1"/>
</dbReference>
<evidence type="ECO:0000313" key="6">
    <source>
        <dbReference type="Proteomes" id="UP000324159"/>
    </source>
</evidence>
<keyword evidence="3 5" id="KW-0808">Transferase</keyword>
<sequence>MRDPAVSILMAVRDEARYLEAALASIRRQTLRDWELVAVDDGSTDATTDILQQAAAADDRIRVIRQPPDGLVAALNRGLAACRAELVARMDGDDICHPLRLEEQVAFLRTHPDIDLVACRARHFPRPRITAGMLAYEQWQNAHLAPAAIAADIWVESPFAHPSVCYRRQRVLDLGGYLERPWAEDYDLWLRMHLAGCRFARLPGTRLFWRDRPDRLTRRSPRCSLEAFRACRLHHLRQGFLLRARKIALWGAGIEGKAWRRLLVGQGFEIVLWIDIDPRKIGQIIHGAPVIAPDAVRIRRQPTLITIGARGAREQVRRWAARQNLNEGRDYLCVT</sequence>
<evidence type="ECO:0000256" key="1">
    <source>
        <dbReference type="ARBA" id="ARBA00006739"/>
    </source>
</evidence>
<feature type="domain" description="Glycosyltransferase 2-like" evidence="4">
    <location>
        <begin position="7"/>
        <end position="144"/>
    </location>
</feature>
<dbReference type="PANTHER" id="PTHR43685:SF5">
    <property type="entry name" value="GLYCOSYLTRANSFERASE EPSE-RELATED"/>
    <property type="match status" value="1"/>
</dbReference>
<dbReference type="PANTHER" id="PTHR43685">
    <property type="entry name" value="GLYCOSYLTRANSFERASE"/>
    <property type="match status" value="1"/>
</dbReference>
<organism evidence="5 6">
    <name type="scientific">Geothermobacter ehrlichii</name>
    <dbReference type="NCBI Taxonomy" id="213224"/>
    <lineage>
        <taxon>Bacteria</taxon>
        <taxon>Pseudomonadati</taxon>
        <taxon>Thermodesulfobacteriota</taxon>
        <taxon>Desulfuromonadia</taxon>
        <taxon>Desulfuromonadales</taxon>
        <taxon>Geothermobacteraceae</taxon>
        <taxon>Geothermobacter</taxon>
    </lineage>
</organism>
<gene>
    <name evidence="5" type="ORF">EDC39_1026</name>
</gene>
<dbReference type="AlphaFoldDB" id="A0A5D3WKE9"/>